<proteinExistence type="predicted"/>
<dbReference type="EMBL" id="CM047742">
    <property type="protein sequence ID" value="KAJ0033961.1"/>
    <property type="molecule type" value="Genomic_DNA"/>
</dbReference>
<evidence type="ECO:0000313" key="1">
    <source>
        <dbReference type="EMBL" id="KAJ0033961.1"/>
    </source>
</evidence>
<sequence length="194" mass="21333">MVMELTELSLAPTFCVVDKSSGANGSLSQSENNPSRKRKLFSDQILFKSGPAAAAIQPSVDLQLKDRLPLDWEQCLDLESGRMYYLNRKTLRKIWDWPENNNQKLDLELNMSIVDSNCAEGSSKSNDSNKNNSSSSSNMVALACLNCHLLVILSKASPSCPNCKYVHSLPTLQTQTAKPPAANNKSLNTLSLLN</sequence>
<reference evidence="2" key="1">
    <citation type="journal article" date="2023" name="G3 (Bethesda)">
        <title>Genome assembly and association tests identify interacting loci associated with vigor, precocity, and sex in interspecific pistachio rootstocks.</title>
        <authorList>
            <person name="Palmer W."/>
            <person name="Jacygrad E."/>
            <person name="Sagayaradj S."/>
            <person name="Cavanaugh K."/>
            <person name="Han R."/>
            <person name="Bertier L."/>
            <person name="Beede B."/>
            <person name="Kafkas S."/>
            <person name="Golino D."/>
            <person name="Preece J."/>
            <person name="Michelmore R."/>
        </authorList>
    </citation>
    <scope>NUCLEOTIDE SEQUENCE [LARGE SCALE GENOMIC DNA]</scope>
</reference>
<gene>
    <name evidence="1" type="ORF">Pint_25672</name>
</gene>
<evidence type="ECO:0000313" key="2">
    <source>
        <dbReference type="Proteomes" id="UP001163603"/>
    </source>
</evidence>
<accession>A0ACC0YA34</accession>
<comment type="caution">
    <text evidence="1">The sequence shown here is derived from an EMBL/GenBank/DDBJ whole genome shotgun (WGS) entry which is preliminary data.</text>
</comment>
<name>A0ACC0YA34_9ROSI</name>
<protein>
    <submittedName>
        <fullName evidence="1">Uncharacterized protein</fullName>
    </submittedName>
</protein>
<organism evidence="1 2">
    <name type="scientific">Pistacia integerrima</name>
    <dbReference type="NCBI Taxonomy" id="434235"/>
    <lineage>
        <taxon>Eukaryota</taxon>
        <taxon>Viridiplantae</taxon>
        <taxon>Streptophyta</taxon>
        <taxon>Embryophyta</taxon>
        <taxon>Tracheophyta</taxon>
        <taxon>Spermatophyta</taxon>
        <taxon>Magnoliopsida</taxon>
        <taxon>eudicotyledons</taxon>
        <taxon>Gunneridae</taxon>
        <taxon>Pentapetalae</taxon>
        <taxon>rosids</taxon>
        <taxon>malvids</taxon>
        <taxon>Sapindales</taxon>
        <taxon>Anacardiaceae</taxon>
        <taxon>Pistacia</taxon>
    </lineage>
</organism>
<keyword evidence="2" id="KW-1185">Reference proteome</keyword>
<dbReference type="Proteomes" id="UP001163603">
    <property type="component" value="Chromosome 7"/>
</dbReference>